<gene>
    <name evidence="1" type="ORF">SAMN05421578_1712</name>
</gene>
<dbReference type="EMBL" id="FTNK01000071">
    <property type="protein sequence ID" value="SIR75450.1"/>
    <property type="molecule type" value="Genomic_DNA"/>
</dbReference>
<comment type="caution">
    <text evidence="1">The sequence shown here is derived from an EMBL/GenBank/DDBJ whole genome shotgun (WGS) entry which is preliminary data.</text>
</comment>
<dbReference type="Proteomes" id="UP000186666">
    <property type="component" value="Unassembled WGS sequence"/>
</dbReference>
<accession>A0ABY1KI13</accession>
<evidence type="ECO:0000313" key="1">
    <source>
        <dbReference type="EMBL" id="SIR75450.1"/>
    </source>
</evidence>
<sequence>MNKRIKKKFIVVLALVLVLIGLGAFVFRKPLAMLAFDIFLSDRVVSTLEEKSYKPLDGNGDVTTPIV</sequence>
<proteinExistence type="predicted"/>
<keyword evidence="2" id="KW-1185">Reference proteome</keyword>
<evidence type="ECO:0000313" key="2">
    <source>
        <dbReference type="Proteomes" id="UP000186666"/>
    </source>
</evidence>
<protein>
    <submittedName>
        <fullName evidence="1">Uncharacterized protein</fullName>
    </submittedName>
</protein>
<reference evidence="1 2" key="1">
    <citation type="submission" date="2017-01" db="EMBL/GenBank/DDBJ databases">
        <authorList>
            <person name="Varghese N."/>
            <person name="Submissions S."/>
        </authorList>
    </citation>
    <scope>NUCLEOTIDE SEQUENCE [LARGE SCALE GENOMIC DNA]</scope>
    <source>
        <strain evidence="1 2">ATCC 23464</strain>
    </source>
</reference>
<organism evidence="1 2">
    <name type="scientific">Paenibacillus macquariensis</name>
    <dbReference type="NCBI Taxonomy" id="948756"/>
    <lineage>
        <taxon>Bacteria</taxon>
        <taxon>Bacillati</taxon>
        <taxon>Bacillota</taxon>
        <taxon>Bacilli</taxon>
        <taxon>Bacillales</taxon>
        <taxon>Paenibacillaceae</taxon>
        <taxon>Paenibacillus</taxon>
    </lineage>
</organism>
<name>A0ABY1KI13_9BACL</name>
<feature type="non-terminal residue" evidence="1">
    <location>
        <position position="67"/>
    </location>
</feature>